<feature type="short sequence motif" description="Q motif" evidence="6">
    <location>
        <begin position="1"/>
        <end position="29"/>
    </location>
</feature>
<dbReference type="eggNOG" id="COG0513">
    <property type="taxonomic scope" value="Bacteria"/>
</dbReference>
<accession>D6SNV8</accession>
<dbReference type="CDD" id="cd00268">
    <property type="entry name" value="DEADc"/>
    <property type="match status" value="1"/>
</dbReference>
<dbReference type="SMART" id="SM00487">
    <property type="entry name" value="DEXDc"/>
    <property type="match status" value="1"/>
</dbReference>
<evidence type="ECO:0000256" key="4">
    <source>
        <dbReference type="ARBA" id="ARBA00022840"/>
    </source>
</evidence>
<dbReference type="Pfam" id="PF00271">
    <property type="entry name" value="Helicase_C"/>
    <property type="match status" value="1"/>
</dbReference>
<proteinExistence type="inferred from homology"/>
<dbReference type="PANTHER" id="PTHR47959">
    <property type="entry name" value="ATP-DEPENDENT RNA HELICASE RHLE-RELATED"/>
    <property type="match status" value="1"/>
</dbReference>
<evidence type="ECO:0000256" key="3">
    <source>
        <dbReference type="ARBA" id="ARBA00022806"/>
    </source>
</evidence>
<dbReference type="InterPro" id="IPR014014">
    <property type="entry name" value="RNA_helicase_DEAD_Q_motif"/>
</dbReference>
<gene>
    <name evidence="10" type="ORF">Dthio_PD1793</name>
</gene>
<dbReference type="InterPro" id="IPR014001">
    <property type="entry name" value="Helicase_ATP-bd"/>
</dbReference>
<evidence type="ECO:0000256" key="1">
    <source>
        <dbReference type="ARBA" id="ARBA00022741"/>
    </source>
</evidence>
<dbReference type="PROSITE" id="PS51194">
    <property type="entry name" value="HELICASE_CTER"/>
    <property type="match status" value="1"/>
</dbReference>
<dbReference type="InterPro" id="IPR044742">
    <property type="entry name" value="DEAD/DEAH_RhlB"/>
</dbReference>
<keyword evidence="11" id="KW-1185">Reference proteome</keyword>
<dbReference type="InterPro" id="IPR027417">
    <property type="entry name" value="P-loop_NTPase"/>
</dbReference>
<dbReference type="PROSITE" id="PS51192">
    <property type="entry name" value="HELICASE_ATP_BIND_1"/>
    <property type="match status" value="1"/>
</dbReference>
<dbReference type="CDD" id="cd18787">
    <property type="entry name" value="SF2_C_DEAD"/>
    <property type="match status" value="1"/>
</dbReference>
<evidence type="ECO:0000259" key="8">
    <source>
        <dbReference type="PROSITE" id="PS51194"/>
    </source>
</evidence>
<dbReference type="SMART" id="SM00490">
    <property type="entry name" value="HELICc"/>
    <property type="match status" value="1"/>
</dbReference>
<dbReference type="GO" id="GO:0003724">
    <property type="term" value="F:RNA helicase activity"/>
    <property type="evidence" value="ECO:0007669"/>
    <property type="project" value="InterPro"/>
</dbReference>
<keyword evidence="1" id="KW-0547">Nucleotide-binding</keyword>
<evidence type="ECO:0000259" key="9">
    <source>
        <dbReference type="PROSITE" id="PS51195"/>
    </source>
</evidence>
<dbReference type="OrthoDB" id="9805696at2"/>
<dbReference type="EMBL" id="ACJN02000002">
    <property type="protein sequence ID" value="EFI34434.1"/>
    <property type="molecule type" value="Genomic_DNA"/>
</dbReference>
<dbReference type="Pfam" id="PF00270">
    <property type="entry name" value="DEAD"/>
    <property type="match status" value="1"/>
</dbReference>
<feature type="domain" description="Helicase ATP-binding" evidence="7">
    <location>
        <begin position="32"/>
        <end position="203"/>
    </location>
</feature>
<dbReference type="InterPro" id="IPR050079">
    <property type="entry name" value="DEAD_box_RNA_helicase"/>
</dbReference>
<evidence type="ECO:0000256" key="2">
    <source>
        <dbReference type="ARBA" id="ARBA00022801"/>
    </source>
</evidence>
<keyword evidence="4" id="KW-0067">ATP-binding</keyword>
<keyword evidence="3 10" id="KW-0347">Helicase</keyword>
<evidence type="ECO:0000256" key="5">
    <source>
        <dbReference type="ARBA" id="ARBA00038437"/>
    </source>
</evidence>
<feature type="domain" description="Helicase C-terminal" evidence="8">
    <location>
        <begin position="226"/>
        <end position="367"/>
    </location>
</feature>
<evidence type="ECO:0000259" key="7">
    <source>
        <dbReference type="PROSITE" id="PS51192"/>
    </source>
</evidence>
<evidence type="ECO:0000256" key="6">
    <source>
        <dbReference type="PROSITE-ProRule" id="PRU00552"/>
    </source>
</evidence>
<evidence type="ECO:0000313" key="10">
    <source>
        <dbReference type="EMBL" id="EFI34434.1"/>
    </source>
</evidence>
<comment type="caution">
    <text evidence="10">The sequence shown here is derived from an EMBL/GenBank/DDBJ whole genome shotgun (WGS) entry which is preliminary data.</text>
</comment>
<dbReference type="Gene3D" id="3.40.50.300">
    <property type="entry name" value="P-loop containing nucleotide triphosphate hydrolases"/>
    <property type="match status" value="2"/>
</dbReference>
<sequence>MNFTDFELDHRIQAGIKACGYKNPTAIQEQAIPVGLQGRDVMGLAQTGTGKTAAFVVPALQRLLQGKRGKPRVLVLSPTRELAEQTHEFFTALGRKTGLRCVSVYGGVSRSGQVQKIRSGVEIVVACPGRLLDLARDRAVNLSQVETLILDESDRMLDMGFMPDIRSIMKMLPPKRQNMLFSATMPADIRTLADEILDDPARVQVNHERALDSISQCLYPVKRRPKAEMLIELLREKQDGATLVFTRTKHMATRIAKRLSQAGFRARDLQGNMSQNNRQRVMKDFKRGSFNILVATDIASRGIDVAGIGHVVNFDMPDTAESYTHRIGRTGRADSCGDASTFVEPKDFGLIRAIERLQSQKLQRKSI</sequence>
<protein>
    <submittedName>
        <fullName evidence="10">DEAD/DEAH box helicase domain protein</fullName>
    </submittedName>
</protein>
<dbReference type="GO" id="GO:0005524">
    <property type="term" value="F:ATP binding"/>
    <property type="evidence" value="ECO:0007669"/>
    <property type="project" value="UniProtKB-KW"/>
</dbReference>
<dbReference type="GO" id="GO:0005829">
    <property type="term" value="C:cytosol"/>
    <property type="evidence" value="ECO:0007669"/>
    <property type="project" value="TreeGrafter"/>
</dbReference>
<dbReference type="SUPFAM" id="SSF52540">
    <property type="entry name" value="P-loop containing nucleoside triphosphate hydrolases"/>
    <property type="match status" value="1"/>
</dbReference>
<dbReference type="InterPro" id="IPR001650">
    <property type="entry name" value="Helicase_C-like"/>
</dbReference>
<dbReference type="GO" id="GO:0003676">
    <property type="term" value="F:nucleic acid binding"/>
    <property type="evidence" value="ECO:0007669"/>
    <property type="project" value="InterPro"/>
</dbReference>
<reference evidence="10" key="1">
    <citation type="submission" date="2010-05" db="EMBL/GenBank/DDBJ databases">
        <title>The draft genome of Desulfonatronospira thiodismutans ASO3-1.</title>
        <authorList>
            <consortium name="US DOE Joint Genome Institute (JGI-PGF)"/>
            <person name="Lucas S."/>
            <person name="Copeland A."/>
            <person name="Lapidus A."/>
            <person name="Cheng J.-F."/>
            <person name="Bruce D."/>
            <person name="Goodwin L."/>
            <person name="Pitluck S."/>
            <person name="Chertkov O."/>
            <person name="Brettin T."/>
            <person name="Detter J.C."/>
            <person name="Han C."/>
            <person name="Land M.L."/>
            <person name="Hauser L."/>
            <person name="Kyrpides N."/>
            <person name="Mikhailova N."/>
            <person name="Muyzer G."/>
            <person name="Woyke T."/>
        </authorList>
    </citation>
    <scope>NUCLEOTIDE SEQUENCE [LARGE SCALE GENOMIC DNA]</scope>
    <source>
        <strain evidence="10">ASO3-1</strain>
    </source>
</reference>
<dbReference type="InterPro" id="IPR011545">
    <property type="entry name" value="DEAD/DEAH_box_helicase_dom"/>
</dbReference>
<dbReference type="GO" id="GO:0016787">
    <property type="term" value="F:hydrolase activity"/>
    <property type="evidence" value="ECO:0007669"/>
    <property type="project" value="UniProtKB-KW"/>
</dbReference>
<keyword evidence="2" id="KW-0378">Hydrolase</keyword>
<dbReference type="Proteomes" id="UP000005496">
    <property type="component" value="Unassembled WGS sequence"/>
</dbReference>
<comment type="similarity">
    <text evidence="5">Belongs to the DEAD box helicase family.</text>
</comment>
<dbReference type="AlphaFoldDB" id="D6SNV8"/>
<evidence type="ECO:0000313" key="11">
    <source>
        <dbReference type="Proteomes" id="UP000005496"/>
    </source>
</evidence>
<dbReference type="PANTHER" id="PTHR47959:SF13">
    <property type="entry name" value="ATP-DEPENDENT RNA HELICASE RHLE"/>
    <property type="match status" value="1"/>
</dbReference>
<dbReference type="RefSeq" id="WP_008869756.1">
    <property type="nucleotide sequence ID" value="NZ_ACJN02000002.1"/>
</dbReference>
<feature type="domain" description="DEAD-box RNA helicase Q" evidence="9">
    <location>
        <begin position="1"/>
        <end position="29"/>
    </location>
</feature>
<organism evidence="10 11">
    <name type="scientific">Desulfonatronospira thiodismutans ASO3-1</name>
    <dbReference type="NCBI Taxonomy" id="555779"/>
    <lineage>
        <taxon>Bacteria</taxon>
        <taxon>Pseudomonadati</taxon>
        <taxon>Thermodesulfobacteriota</taxon>
        <taxon>Desulfovibrionia</taxon>
        <taxon>Desulfovibrionales</taxon>
        <taxon>Desulfonatronovibrionaceae</taxon>
        <taxon>Desulfonatronospira</taxon>
    </lineage>
</organism>
<dbReference type="PROSITE" id="PS51195">
    <property type="entry name" value="Q_MOTIF"/>
    <property type="match status" value="1"/>
</dbReference>
<name>D6SNV8_9BACT</name>